<evidence type="ECO:0000313" key="3">
    <source>
        <dbReference type="Proteomes" id="UP000443353"/>
    </source>
</evidence>
<comment type="caution">
    <text evidence="2">The sequence shown here is derived from an EMBL/GenBank/DDBJ whole genome shotgun (WGS) entry which is preliminary data.</text>
</comment>
<gene>
    <name evidence="2" type="ORF">GPY61_14525</name>
</gene>
<dbReference type="InterPro" id="IPR025282">
    <property type="entry name" value="DUF4214"/>
</dbReference>
<accession>A0A7X3K8B3</accession>
<dbReference type="Gene3D" id="2.160.20.160">
    <property type="match status" value="1"/>
</dbReference>
<dbReference type="Pfam" id="PF13946">
    <property type="entry name" value="DUF4214"/>
    <property type="match status" value="1"/>
</dbReference>
<reference evidence="2 3" key="1">
    <citation type="submission" date="2019-12" db="EMBL/GenBank/DDBJ databases">
        <authorList>
            <person name="Li C."/>
            <person name="Zhao J."/>
        </authorList>
    </citation>
    <scope>NUCLEOTIDE SEQUENCE [LARGE SCALE GENOMIC DNA]</scope>
    <source>
        <strain evidence="2 3">NEAU-DD11</strain>
    </source>
</reference>
<protein>
    <submittedName>
        <fullName evidence="2">DUF4214 domain-containing protein</fullName>
    </submittedName>
</protein>
<keyword evidence="3" id="KW-1185">Reference proteome</keyword>
<dbReference type="InterPro" id="IPR038255">
    <property type="entry name" value="PBS_linker_sf"/>
</dbReference>
<dbReference type="Gene3D" id="1.10.3130.20">
    <property type="entry name" value="Phycobilisome linker domain"/>
    <property type="match status" value="1"/>
</dbReference>
<dbReference type="Proteomes" id="UP000443353">
    <property type="component" value="Unassembled WGS sequence"/>
</dbReference>
<dbReference type="PRINTS" id="PR00313">
    <property type="entry name" value="CABNDNGRPT"/>
</dbReference>
<sequence length="914" mass="89800">MAAQEYTSVVQQLYVSYFGRPADYYGLQNFSAALDKMGAPKDFAAVQAAVQADKAGTTDLSKLVNSFNSSPESVALYGNDNSQIGISKFVNAIYQNVLGRDADKAGFDFWVNAITTGELTKANAAAAITQAAMTNTSDQGKIDAMTVSNKLAVATSFTTALDTPAEITSFSGDAAAAAARSLLLGVNSSTNLTAYQANINDTIEKLGNVVNGTTFSVTTGVDTLAGTSGNDVFNALNLAANGQDAANTLSAFDSIDGGAGKDTLNVYTDGTTNASIPANATIKNIETVNIFNSTATVATGLTDASKYAGVTALWQTGTVANVTNLAATTTAGFHGLNAAVGVAAADAAATATIALDKAVEGSTLNVTSGAAGTLATVVVGGTVVDGTDGGTDVGNINLNIKAGKDVQTVMVNTAVATTVTTTDNGKAVTTIDASASTGAITFAGGANTVANIKTGSGNDTVTLVAATVKDNSATTADETVNATVNTGAGNDTITVNASGTGIVTVVAGDGNDTVNVTGRSSGALNVDLGAGDDTFTSTVDIGANDKIDAGAGNDTLLLKLVGSVNVGAFSNFDAFDAAGLSKALDVDILSQKNTVTEIVATGDVGAGASLLNVGSGVSYRVTGDTNVANALSITQKTAGDLTVTLDIDESGDAKTTAADKADAAVNATNATGVKVVFDSSFVGASKAAGDNVSALTLTAGAAKTIAVTSGGANAENHLTLTASDALTSVTVTGASELVIDSVTGATKLASIDASAATGGLTASLADVANGGTIKLGTGADMITITSASTVGAVESISGFEKTAAAAVGSDATAKAAAIADADVLSFAGTVAADGGQISKGVLSFTGAGPSTLADAVGLADGAATVAGSAVVFEYLGNSYVFVQGGATDTLVQLAGITGIKNFAEDGATDHFFIV</sequence>
<dbReference type="Pfam" id="PF00353">
    <property type="entry name" value="HemolysinCabind"/>
    <property type="match status" value="3"/>
</dbReference>
<name>A0A7X3K8B3_9BURK</name>
<dbReference type="RefSeq" id="WP_160409356.1">
    <property type="nucleotide sequence ID" value="NZ_WSES01000004.1"/>
</dbReference>
<evidence type="ECO:0000259" key="1">
    <source>
        <dbReference type="Pfam" id="PF13946"/>
    </source>
</evidence>
<proteinExistence type="predicted"/>
<feature type="domain" description="DUF4214" evidence="1">
    <location>
        <begin position="65"/>
        <end position="131"/>
    </location>
</feature>
<dbReference type="EMBL" id="WSES01000004">
    <property type="protein sequence ID" value="MVW61145.1"/>
    <property type="molecule type" value="Genomic_DNA"/>
</dbReference>
<dbReference type="InterPro" id="IPR001343">
    <property type="entry name" value="Hemolysn_Ca-bd"/>
</dbReference>
<dbReference type="GO" id="GO:0005509">
    <property type="term" value="F:calcium ion binding"/>
    <property type="evidence" value="ECO:0007669"/>
    <property type="project" value="InterPro"/>
</dbReference>
<evidence type="ECO:0000313" key="2">
    <source>
        <dbReference type="EMBL" id="MVW61145.1"/>
    </source>
</evidence>
<organism evidence="2 3">
    <name type="scientific">Massilia cellulosiltytica</name>
    <dbReference type="NCBI Taxonomy" id="2683234"/>
    <lineage>
        <taxon>Bacteria</taxon>
        <taxon>Pseudomonadati</taxon>
        <taxon>Pseudomonadota</taxon>
        <taxon>Betaproteobacteria</taxon>
        <taxon>Burkholderiales</taxon>
        <taxon>Oxalobacteraceae</taxon>
        <taxon>Telluria group</taxon>
        <taxon>Massilia</taxon>
    </lineage>
</organism>
<dbReference type="AlphaFoldDB" id="A0A7X3K8B3"/>